<dbReference type="GO" id="GO:0005634">
    <property type="term" value="C:nucleus"/>
    <property type="evidence" value="ECO:0007669"/>
    <property type="project" value="UniProtKB-SubCell"/>
</dbReference>
<feature type="region of interest" description="Disordered" evidence="8">
    <location>
        <begin position="546"/>
        <end position="584"/>
    </location>
</feature>
<feature type="compositionally biased region" description="Basic and acidic residues" evidence="8">
    <location>
        <begin position="106"/>
        <end position="119"/>
    </location>
</feature>
<comment type="caution">
    <text evidence="9">The sequence shown here is derived from an EMBL/GenBank/DDBJ whole genome shotgun (WGS) entry which is preliminary data.</text>
</comment>
<comment type="pathway">
    <text evidence="6">tRNA modification; N(7)-methylguanine-tRNA biosynthesis.</text>
</comment>
<dbReference type="InterPro" id="IPR015943">
    <property type="entry name" value="WD40/YVTN_repeat-like_dom_sf"/>
</dbReference>
<comment type="function">
    <text evidence="6">Required for the formation of N(7)-methylguanine at position 46 (m7G46) in tRNA. In the complex, it is required to stabilize and induce conformational changes of the catalytic subunit.</text>
</comment>
<dbReference type="InterPro" id="IPR036322">
    <property type="entry name" value="WD40_repeat_dom_sf"/>
</dbReference>
<dbReference type="Proteomes" id="UP000706124">
    <property type="component" value="Unassembled WGS sequence"/>
</dbReference>
<evidence type="ECO:0000256" key="7">
    <source>
        <dbReference type="SAM" id="Coils"/>
    </source>
</evidence>
<dbReference type="GO" id="GO:0043527">
    <property type="term" value="C:tRNA methyltransferase complex"/>
    <property type="evidence" value="ECO:0007669"/>
    <property type="project" value="TreeGrafter"/>
</dbReference>
<reference evidence="9 10" key="1">
    <citation type="journal article" date="2020" name="bioRxiv">
        <title>Whole genome comparisons of ergot fungi reveals the divergence and evolution of species within the genus Claviceps are the result of varying mechanisms driving genome evolution and host range expansion.</title>
        <authorList>
            <person name="Wyka S.A."/>
            <person name="Mondo S.J."/>
            <person name="Liu M."/>
            <person name="Dettman J."/>
            <person name="Nalam V."/>
            <person name="Broders K.D."/>
        </authorList>
    </citation>
    <scope>NUCLEOTIDE SEQUENCE [LARGE SCALE GENOMIC DNA]</scope>
    <source>
        <strain evidence="9 10">CCC 1485</strain>
    </source>
</reference>
<keyword evidence="2 6" id="KW-0853">WD repeat</keyword>
<evidence type="ECO:0000256" key="5">
    <source>
        <dbReference type="ARBA" id="ARBA00023242"/>
    </source>
</evidence>
<dbReference type="AlphaFoldDB" id="A0A9P7MI78"/>
<feature type="compositionally biased region" description="Acidic residues" evidence="8">
    <location>
        <begin position="550"/>
        <end position="566"/>
    </location>
</feature>
<dbReference type="PANTHER" id="PTHR16288:SF0">
    <property type="entry name" value="TRNA (GUANINE-N(7)-)-METHYLTRANSFERASE NON-CATALYTIC SUBUNIT WDR4"/>
    <property type="match status" value="1"/>
</dbReference>
<dbReference type="OrthoDB" id="339900at2759"/>
<evidence type="ECO:0000256" key="6">
    <source>
        <dbReference type="HAMAP-Rule" id="MF_03056"/>
    </source>
</evidence>
<accession>A0A9P7MI78</accession>
<evidence type="ECO:0000256" key="3">
    <source>
        <dbReference type="ARBA" id="ARBA00022694"/>
    </source>
</evidence>
<protein>
    <recommendedName>
        <fullName evidence="11">Transfer RNA methyltransferase 82</fullName>
    </recommendedName>
</protein>
<feature type="compositionally biased region" description="Low complexity" evidence="8">
    <location>
        <begin position="67"/>
        <end position="76"/>
    </location>
</feature>
<keyword evidence="4 6" id="KW-0677">Repeat</keyword>
<comment type="similarity">
    <text evidence="6">Belongs to the WD repeat TRM82 family.</text>
</comment>
<feature type="coiled-coil region" evidence="7">
    <location>
        <begin position="264"/>
        <end position="291"/>
    </location>
</feature>
<evidence type="ECO:0000256" key="1">
    <source>
        <dbReference type="ARBA" id="ARBA00004123"/>
    </source>
</evidence>
<evidence type="ECO:0000313" key="10">
    <source>
        <dbReference type="Proteomes" id="UP000706124"/>
    </source>
</evidence>
<comment type="subcellular location">
    <subcellularLocation>
        <location evidence="1 6">Nucleus</location>
    </subcellularLocation>
</comment>
<evidence type="ECO:0000256" key="2">
    <source>
        <dbReference type="ARBA" id="ARBA00022574"/>
    </source>
</evidence>
<dbReference type="PANTHER" id="PTHR16288">
    <property type="entry name" value="WD40 REPEAT PROTEIN 4"/>
    <property type="match status" value="1"/>
</dbReference>
<dbReference type="Gene3D" id="2.130.10.10">
    <property type="entry name" value="YVTN repeat-like/Quinoprotein amine dehydrogenase"/>
    <property type="match status" value="1"/>
</dbReference>
<keyword evidence="3 6" id="KW-0819">tRNA processing</keyword>
<evidence type="ECO:0000256" key="4">
    <source>
        <dbReference type="ARBA" id="ARBA00022737"/>
    </source>
</evidence>
<sequence>MSLTTIPFNRVQTTRNILFATRGGKIHSFNLSDTKHLSTWHHPDVEKFANASQPQQKDSKPRNDDNTATVAVAASEADAEASEPPAKRQKTAEREDTANAALDGNTAEKGKVEKAEEKNGANQQGKRKGKKQSKGPSHGDNSRMGKVVVDRPVITLMTCTSDGSHLVAVSGHDKAIWVFEHNGEGVLTQLSQRVMPKRPSSITLGFGPQIIVADKFGDVYSLPLLVTPLSPSTLALRTPPITISGPKLAEPAANTLTVHSKRNRAALEHQRKQIEAEKAKAARESDKSADEPSFELTLLLGHVSMLTSLVVAESEGKKYILTADRDEHIRVSRYIPQAHIIESFCLGHKEFISEIIIPAGSSDILVSGGGDEDLLIWGWKAGAILSRTNLLSLAQEIAPQTSKVAVSGLTSLLYHSEEGPLTYVLAICEDIKAVFIWQLIAHENLLKNPSIIQLPHNPLHITTTASSTSPSSQDTTPILIVAMDSGRSAELVRSLHGYTLTRSQGRLSSDVEIPLHGQTVDEAEMQVSEKDIRTIFYGVENLRKQRVFEDGEGGEGGEGGEEDESPAVENGDMAAESGPATVQE</sequence>
<keyword evidence="10" id="KW-1185">Reference proteome</keyword>
<name>A0A9P7MI78_9HYPO</name>
<keyword evidence="7" id="KW-0175">Coiled coil</keyword>
<dbReference type="InterPro" id="IPR028884">
    <property type="entry name" value="Trm82"/>
</dbReference>
<dbReference type="SUPFAM" id="SSF50978">
    <property type="entry name" value="WD40 repeat-like"/>
    <property type="match status" value="1"/>
</dbReference>
<dbReference type="EMBL" id="SRPO01000019">
    <property type="protein sequence ID" value="KAG5948373.1"/>
    <property type="molecule type" value="Genomic_DNA"/>
</dbReference>
<proteinExistence type="inferred from homology"/>
<dbReference type="GO" id="GO:0106004">
    <property type="term" value="P:tRNA (guanine-N7)-methylation"/>
    <property type="evidence" value="ECO:0007669"/>
    <property type="project" value="UniProtKB-UniRule"/>
</dbReference>
<evidence type="ECO:0000313" key="9">
    <source>
        <dbReference type="EMBL" id="KAG5948373.1"/>
    </source>
</evidence>
<keyword evidence="5 6" id="KW-0539">Nucleus</keyword>
<dbReference type="GO" id="GO:0005829">
    <property type="term" value="C:cytosol"/>
    <property type="evidence" value="ECO:0007669"/>
    <property type="project" value="TreeGrafter"/>
</dbReference>
<evidence type="ECO:0000256" key="8">
    <source>
        <dbReference type="SAM" id="MobiDB-lite"/>
    </source>
</evidence>
<dbReference type="HAMAP" id="MF_03056">
    <property type="entry name" value="TRM82"/>
    <property type="match status" value="1"/>
</dbReference>
<feature type="region of interest" description="Disordered" evidence="8">
    <location>
        <begin position="50"/>
        <end position="147"/>
    </location>
</feature>
<evidence type="ECO:0008006" key="11">
    <source>
        <dbReference type="Google" id="ProtNLM"/>
    </source>
</evidence>
<organism evidence="9 10">
    <name type="scientific">Claviceps pazoutovae</name>
    <dbReference type="NCBI Taxonomy" id="1649127"/>
    <lineage>
        <taxon>Eukaryota</taxon>
        <taxon>Fungi</taxon>
        <taxon>Dikarya</taxon>
        <taxon>Ascomycota</taxon>
        <taxon>Pezizomycotina</taxon>
        <taxon>Sordariomycetes</taxon>
        <taxon>Hypocreomycetidae</taxon>
        <taxon>Hypocreales</taxon>
        <taxon>Clavicipitaceae</taxon>
        <taxon>Claviceps</taxon>
    </lineage>
</organism>
<gene>
    <name evidence="9" type="ORF">E4U60_002050</name>
</gene>